<dbReference type="PROSITE" id="PS50110">
    <property type="entry name" value="RESPONSE_REGULATORY"/>
    <property type="match status" value="1"/>
</dbReference>
<dbReference type="SMART" id="SM00448">
    <property type="entry name" value="REC"/>
    <property type="match status" value="1"/>
</dbReference>
<dbReference type="InterPro" id="IPR011006">
    <property type="entry name" value="CheY-like_superfamily"/>
</dbReference>
<dbReference type="Proteomes" id="UP001246372">
    <property type="component" value="Unassembled WGS sequence"/>
</dbReference>
<feature type="domain" description="HD-GYP" evidence="3">
    <location>
        <begin position="152"/>
        <end position="375"/>
    </location>
</feature>
<feature type="modified residue" description="4-aspartylphosphate" evidence="1">
    <location>
        <position position="58"/>
    </location>
</feature>
<evidence type="ECO:0000256" key="1">
    <source>
        <dbReference type="PROSITE-ProRule" id="PRU00169"/>
    </source>
</evidence>
<evidence type="ECO:0000313" key="4">
    <source>
        <dbReference type="EMBL" id="MDT8998303.1"/>
    </source>
</evidence>
<dbReference type="SUPFAM" id="SSF109604">
    <property type="entry name" value="HD-domain/PDEase-like"/>
    <property type="match status" value="1"/>
</dbReference>
<feature type="domain" description="Response regulatory" evidence="2">
    <location>
        <begin position="9"/>
        <end position="125"/>
    </location>
</feature>
<accession>A0ABU3P899</accession>
<dbReference type="SUPFAM" id="SSF52172">
    <property type="entry name" value="CheY-like"/>
    <property type="match status" value="1"/>
</dbReference>
<dbReference type="Pfam" id="PF00072">
    <property type="entry name" value="Response_reg"/>
    <property type="match status" value="1"/>
</dbReference>
<dbReference type="CDD" id="cd19920">
    <property type="entry name" value="REC_PA4781-like"/>
    <property type="match status" value="1"/>
</dbReference>
<name>A0ABU3P899_9BURK</name>
<dbReference type="InterPro" id="IPR052020">
    <property type="entry name" value="Cyclic_di-GMP/3'3'-cGAMP_PDE"/>
</dbReference>
<dbReference type="PANTHER" id="PTHR45228">
    <property type="entry name" value="CYCLIC DI-GMP PHOSPHODIESTERASE TM_0186-RELATED"/>
    <property type="match status" value="1"/>
</dbReference>
<comment type="caution">
    <text evidence="4">The sequence shown here is derived from an EMBL/GenBank/DDBJ whole genome shotgun (WGS) entry which is preliminary data.</text>
</comment>
<dbReference type="InterPro" id="IPR001789">
    <property type="entry name" value="Sig_transdc_resp-reg_receiver"/>
</dbReference>
<keyword evidence="5" id="KW-1185">Reference proteome</keyword>
<dbReference type="PANTHER" id="PTHR45228:SF5">
    <property type="entry name" value="CYCLIC DI-GMP PHOSPHODIESTERASE VC_1348-RELATED"/>
    <property type="match status" value="1"/>
</dbReference>
<evidence type="ECO:0000259" key="2">
    <source>
        <dbReference type="PROSITE" id="PS50110"/>
    </source>
</evidence>
<proteinExistence type="predicted"/>
<dbReference type="Gene3D" id="3.40.50.2300">
    <property type="match status" value="1"/>
</dbReference>
<reference evidence="4" key="1">
    <citation type="submission" date="2023-09" db="EMBL/GenBank/DDBJ databases">
        <title>Paucibacter sp. APW11 Genome sequencing and assembly.</title>
        <authorList>
            <person name="Kim I."/>
        </authorList>
    </citation>
    <scope>NUCLEOTIDE SEQUENCE</scope>
    <source>
        <strain evidence="4">APW11</strain>
    </source>
</reference>
<dbReference type="Gene3D" id="1.10.3210.10">
    <property type="entry name" value="Hypothetical protein af1432"/>
    <property type="match status" value="1"/>
</dbReference>
<organism evidence="4 5">
    <name type="scientific">Roseateles aquae</name>
    <dbReference type="NCBI Taxonomy" id="3077235"/>
    <lineage>
        <taxon>Bacteria</taxon>
        <taxon>Pseudomonadati</taxon>
        <taxon>Pseudomonadota</taxon>
        <taxon>Betaproteobacteria</taxon>
        <taxon>Burkholderiales</taxon>
        <taxon>Sphaerotilaceae</taxon>
        <taxon>Roseateles</taxon>
    </lineage>
</organism>
<sequence>MHASLPTSTILIVDDTPQNLTVLGELLKPYYHVRAANSGERTLRAAVTEPRPDLILLDVMMPDMDGHEVLRRLRSDARTREIPVIFVTAMVATEDEEHGLELGAVDYITKPFNPSIVLARVRTQLELKQARDRLAAQNDWLEREVERRMHENRLIQDLSVRALACLAEARDNETGQHIVRTQIYVELLAKALLTHERFQKALAGPKLGMIVKAAPLHDIGKVGIPDAILLKPGKLSAEEFEIMKTHTTIGSEAIGRAMAQALTGADPALAEVADSAFAFLQVAQDIALGHQEKWDGSGYPAGSAGDAIPVAARLMALADVFDALMSRRVYKPPMTLDEATAIILEGRGKHFDPAVVDAFVAQREQFAEIAARFADPA</sequence>
<dbReference type="Pfam" id="PF13487">
    <property type="entry name" value="HD_5"/>
    <property type="match status" value="1"/>
</dbReference>
<dbReference type="EMBL" id="JAVXZY010000001">
    <property type="protein sequence ID" value="MDT8998303.1"/>
    <property type="molecule type" value="Genomic_DNA"/>
</dbReference>
<protein>
    <submittedName>
        <fullName evidence="4">Two-component system response regulator</fullName>
    </submittedName>
</protein>
<keyword evidence="1" id="KW-0597">Phosphoprotein</keyword>
<dbReference type="CDD" id="cd00077">
    <property type="entry name" value="HDc"/>
    <property type="match status" value="1"/>
</dbReference>
<evidence type="ECO:0000313" key="5">
    <source>
        <dbReference type="Proteomes" id="UP001246372"/>
    </source>
</evidence>
<evidence type="ECO:0000259" key="3">
    <source>
        <dbReference type="PROSITE" id="PS51832"/>
    </source>
</evidence>
<gene>
    <name evidence="4" type="ORF">RQP53_03320</name>
</gene>
<dbReference type="PROSITE" id="PS51832">
    <property type="entry name" value="HD_GYP"/>
    <property type="match status" value="1"/>
</dbReference>
<dbReference type="SMART" id="SM00471">
    <property type="entry name" value="HDc"/>
    <property type="match status" value="1"/>
</dbReference>
<dbReference type="RefSeq" id="WP_315648614.1">
    <property type="nucleotide sequence ID" value="NZ_JAVXZY010000001.1"/>
</dbReference>
<dbReference type="InterPro" id="IPR003607">
    <property type="entry name" value="HD/PDEase_dom"/>
</dbReference>
<dbReference type="InterPro" id="IPR037522">
    <property type="entry name" value="HD_GYP_dom"/>
</dbReference>